<evidence type="ECO:0000313" key="3">
    <source>
        <dbReference type="Proteomes" id="UP000178315"/>
    </source>
</evidence>
<dbReference type="AlphaFoldDB" id="A0A1G2A9J5"/>
<keyword evidence="1" id="KW-0472">Membrane</keyword>
<dbReference type="EMBL" id="MHJU01000010">
    <property type="protein sequence ID" value="OGY73568.1"/>
    <property type="molecule type" value="Genomic_DNA"/>
</dbReference>
<accession>A0A1G2A9J5</accession>
<reference evidence="2 3" key="1">
    <citation type="journal article" date="2016" name="Nat. Commun.">
        <title>Thousands of microbial genomes shed light on interconnected biogeochemical processes in an aquifer system.</title>
        <authorList>
            <person name="Anantharaman K."/>
            <person name="Brown C.T."/>
            <person name="Hug L.A."/>
            <person name="Sharon I."/>
            <person name="Castelle C.J."/>
            <person name="Probst A.J."/>
            <person name="Thomas B.C."/>
            <person name="Singh A."/>
            <person name="Wilkins M.J."/>
            <person name="Karaoz U."/>
            <person name="Brodie E.L."/>
            <person name="Williams K.H."/>
            <person name="Hubbard S.S."/>
            <person name="Banfield J.F."/>
        </authorList>
    </citation>
    <scope>NUCLEOTIDE SEQUENCE [LARGE SCALE GENOMIC DNA]</scope>
</reference>
<organism evidence="2 3">
    <name type="scientific">Candidatus Jacksonbacteria bacterium RIFCSPLOWO2_02_FULL_44_20</name>
    <dbReference type="NCBI Taxonomy" id="1798460"/>
    <lineage>
        <taxon>Bacteria</taxon>
        <taxon>Candidatus Jacksoniibacteriota</taxon>
    </lineage>
</organism>
<comment type="caution">
    <text evidence="2">The sequence shown here is derived from an EMBL/GenBank/DDBJ whole genome shotgun (WGS) entry which is preliminary data.</text>
</comment>
<gene>
    <name evidence="2" type="ORF">A3H61_01190</name>
</gene>
<dbReference type="Pfam" id="PF10066">
    <property type="entry name" value="DUF2304"/>
    <property type="match status" value="1"/>
</dbReference>
<feature type="transmembrane region" description="Helical" evidence="1">
    <location>
        <begin position="68"/>
        <end position="86"/>
    </location>
</feature>
<protein>
    <recommendedName>
        <fullName evidence="4">DUF2304 domain-containing protein</fullName>
    </recommendedName>
</protein>
<feature type="transmembrane region" description="Helical" evidence="1">
    <location>
        <begin position="33"/>
        <end position="53"/>
    </location>
</feature>
<keyword evidence="1" id="KW-0812">Transmembrane</keyword>
<sequence>MNPIQVILLIAIALIIRKTFQKYHRRVITVREFFLWTIFWGCAGLLVVFPNATQRVANFVGIGRGVDLVIYLALLILFSALFYLIVRVERIERDITKIVREMALEDKRPK</sequence>
<name>A0A1G2A9J5_9BACT</name>
<dbReference type="Proteomes" id="UP000178315">
    <property type="component" value="Unassembled WGS sequence"/>
</dbReference>
<evidence type="ECO:0000256" key="1">
    <source>
        <dbReference type="SAM" id="Phobius"/>
    </source>
</evidence>
<dbReference type="InterPro" id="IPR019277">
    <property type="entry name" value="DUF2304"/>
</dbReference>
<evidence type="ECO:0000313" key="2">
    <source>
        <dbReference type="EMBL" id="OGY73568.1"/>
    </source>
</evidence>
<keyword evidence="1" id="KW-1133">Transmembrane helix</keyword>
<evidence type="ECO:0008006" key="4">
    <source>
        <dbReference type="Google" id="ProtNLM"/>
    </source>
</evidence>
<proteinExistence type="predicted"/>